<sequence>MKAKDLRGLATAIFRGITPEQRRFIAREAAYQDHDAALRALAATPDQLDAARMVVASGATAHEVAVFTKMAARRRVTSEDLCILEDCGYDIRIRRDATSKEATTGKVKLAHQCPVPNANDPLNTDDVWQCDGCGKLWEIRGIEVSTYADGNEFMYCWTPSQPPHDTDFADQVRTILNGLGDTLIAKNQACGDSALNPVRIFSAADTTEQLKVRIDDKLSRLKRGNNAGEDVITDLIGYLVLLKIANRQEPE</sequence>
<name>A0A3L6ZTI9_9MICO</name>
<evidence type="ECO:0000313" key="2">
    <source>
        <dbReference type="Proteomes" id="UP000275395"/>
    </source>
</evidence>
<dbReference type="Proteomes" id="UP000275395">
    <property type="component" value="Unassembled WGS sequence"/>
</dbReference>
<accession>A0A3L6ZTI9</accession>
<gene>
    <name evidence="1" type="ORF">D9V30_00140</name>
</gene>
<reference evidence="1 2" key="1">
    <citation type="submission" date="2018-10" db="EMBL/GenBank/DDBJ databases">
        <authorList>
            <person name="Li J."/>
        </authorList>
    </citation>
    <scope>NUCLEOTIDE SEQUENCE [LARGE SCALE GENOMIC DNA]</scope>
    <source>
        <strain evidence="1 2">JCM 30549</strain>
    </source>
</reference>
<dbReference type="RefSeq" id="WP_121657422.1">
    <property type="nucleotide sequence ID" value="NZ_RCUW01000001.1"/>
</dbReference>
<organism evidence="1 2">
    <name type="scientific">Mycetocola reblochoni</name>
    <dbReference type="NCBI Taxonomy" id="331618"/>
    <lineage>
        <taxon>Bacteria</taxon>
        <taxon>Bacillati</taxon>
        <taxon>Actinomycetota</taxon>
        <taxon>Actinomycetes</taxon>
        <taxon>Micrococcales</taxon>
        <taxon>Microbacteriaceae</taxon>
        <taxon>Mycetocola</taxon>
    </lineage>
</organism>
<proteinExistence type="predicted"/>
<comment type="caution">
    <text evidence="1">The sequence shown here is derived from an EMBL/GenBank/DDBJ whole genome shotgun (WGS) entry which is preliminary data.</text>
</comment>
<dbReference type="AlphaFoldDB" id="A0A3L6ZTI9"/>
<dbReference type="EMBL" id="RCUW01000001">
    <property type="protein sequence ID" value="RLP70881.1"/>
    <property type="molecule type" value="Genomic_DNA"/>
</dbReference>
<protein>
    <submittedName>
        <fullName evidence="1">Uncharacterized protein</fullName>
    </submittedName>
</protein>
<evidence type="ECO:0000313" key="1">
    <source>
        <dbReference type="EMBL" id="RLP70881.1"/>
    </source>
</evidence>